<reference evidence="3" key="1">
    <citation type="journal article" date="2023" name="Int. J. Mol. Sci.">
        <title>Metagenomics Revealed a New Genus 'Candidatus Thiocaldithrix dubininis' gen. nov., sp. nov. and a New Species 'Candidatus Thiothrix putei' sp. nov. in the Family Thiotrichaceae, Some Members of Which Have Traits of Both Na+- and H+-Motive Energetics.</title>
        <authorList>
            <person name="Ravin N.V."/>
            <person name="Muntyan M.S."/>
            <person name="Smolyakov D.D."/>
            <person name="Rudenko T.S."/>
            <person name="Beletsky A.V."/>
            <person name="Mardanov A.V."/>
            <person name="Grabovich M.Y."/>
        </authorList>
    </citation>
    <scope>NUCLEOTIDE SEQUENCE</scope>
    <source>
        <strain evidence="3">GKL-01</strain>
    </source>
</reference>
<dbReference type="PANTHER" id="PTHR33741:SF5">
    <property type="entry name" value="TRANSMEMBRANE PROTEIN DDB_G0269096-RELATED"/>
    <property type="match status" value="1"/>
</dbReference>
<dbReference type="EMBL" id="CP124755">
    <property type="protein sequence ID" value="WGZ91955.1"/>
    <property type="molecule type" value="Genomic_DNA"/>
</dbReference>
<evidence type="ECO:0000313" key="3">
    <source>
        <dbReference type="EMBL" id="WGZ91955.1"/>
    </source>
</evidence>
<feature type="transmembrane region" description="Helical" evidence="1">
    <location>
        <begin position="44"/>
        <end position="62"/>
    </location>
</feature>
<evidence type="ECO:0000256" key="1">
    <source>
        <dbReference type="SAM" id="Phobius"/>
    </source>
</evidence>
<dbReference type="InterPro" id="IPR007065">
    <property type="entry name" value="HPP"/>
</dbReference>
<keyword evidence="1" id="KW-1133">Transmembrane helix</keyword>
<feature type="transmembrane region" description="Helical" evidence="1">
    <location>
        <begin position="142"/>
        <end position="160"/>
    </location>
</feature>
<dbReference type="Proteomes" id="UP001300672">
    <property type="component" value="Chromosome"/>
</dbReference>
<dbReference type="PANTHER" id="PTHR33741">
    <property type="entry name" value="TRANSMEMBRANE PROTEIN DDB_G0269096-RELATED"/>
    <property type="match status" value="1"/>
</dbReference>
<keyword evidence="1" id="KW-0812">Transmembrane</keyword>
<dbReference type="Pfam" id="PF04982">
    <property type="entry name" value="TM_HPP"/>
    <property type="match status" value="1"/>
</dbReference>
<dbReference type="InterPro" id="IPR058581">
    <property type="entry name" value="TM_HPP"/>
</dbReference>
<feature type="transmembrane region" description="Helical" evidence="1">
    <location>
        <begin position="16"/>
        <end position="37"/>
    </location>
</feature>
<dbReference type="AlphaFoldDB" id="A0AA95H805"/>
<keyword evidence="1" id="KW-0472">Membrane</keyword>
<accession>A0AA95H805</accession>
<name>A0AA95H805_9GAMM</name>
<feature type="domain" description="HPP transmembrane region" evidence="2">
    <location>
        <begin position="11"/>
        <end position="166"/>
    </location>
</feature>
<organism evidence="3">
    <name type="scientific">Candidatus Thiocaldithrix dubininis</name>
    <dbReference type="NCBI Taxonomy" id="3080823"/>
    <lineage>
        <taxon>Bacteria</taxon>
        <taxon>Pseudomonadati</taxon>
        <taxon>Pseudomonadota</taxon>
        <taxon>Gammaproteobacteria</taxon>
        <taxon>Thiotrichales</taxon>
        <taxon>Thiotrichaceae</taxon>
        <taxon>Candidatus Thiocaldithrix</taxon>
    </lineage>
</organism>
<dbReference type="KEGG" id="tdu:QJT80_05600"/>
<reference evidence="3" key="2">
    <citation type="submission" date="2023-04" db="EMBL/GenBank/DDBJ databases">
        <authorList>
            <person name="Beletskiy A.V."/>
            <person name="Mardanov A.V."/>
            <person name="Ravin N.V."/>
        </authorList>
    </citation>
    <scope>NUCLEOTIDE SEQUENCE</scope>
    <source>
        <strain evidence="3">GKL-01</strain>
    </source>
</reference>
<evidence type="ECO:0000259" key="2">
    <source>
        <dbReference type="Pfam" id="PF04982"/>
    </source>
</evidence>
<gene>
    <name evidence="3" type="ORF">QJT80_05600</name>
</gene>
<sequence length="173" mass="18209">MAALPNPKQQHHIEKWLSALGGMVSLLGILLISQLSLNMQGASVLVASMGASAVLLFAVPHGALSQPWPVLGGHLVSALIGVSCAKFIPLPMFAAALAVALAIGAMHYLNCIHPPGGATALSAVIGGDAIHQLGFQYVLTPVLLNVIIVLVVAILFNYPFHWRRYPLVLRKTA</sequence>
<protein>
    <submittedName>
        <fullName evidence="3">HPP family protein</fullName>
    </submittedName>
</protein>
<proteinExistence type="predicted"/>